<evidence type="ECO:0000313" key="2">
    <source>
        <dbReference type="Proteomes" id="UP000521868"/>
    </source>
</evidence>
<reference evidence="1 2" key="1">
    <citation type="journal article" date="2020" name="Nature">
        <title>Bacterial chemolithoautotrophy via manganese oxidation.</title>
        <authorList>
            <person name="Yu H."/>
            <person name="Leadbetter J.R."/>
        </authorList>
    </citation>
    <scope>NUCLEOTIDE SEQUENCE [LARGE SCALE GENOMIC DNA]</scope>
    <source>
        <strain evidence="1 2">RBP-1</strain>
    </source>
</reference>
<name>A0A7X6DL03_9BURK</name>
<dbReference type="Proteomes" id="UP000521868">
    <property type="component" value="Unassembled WGS sequence"/>
</dbReference>
<keyword evidence="2" id="KW-1185">Reference proteome</keyword>
<evidence type="ECO:0000313" key="1">
    <source>
        <dbReference type="EMBL" id="NKE69121.1"/>
    </source>
</evidence>
<dbReference type="Gene3D" id="3.10.450.530">
    <property type="entry name" value="Ribonuclease toxin, BrnT, of type II toxin-antitoxin system"/>
    <property type="match status" value="1"/>
</dbReference>
<comment type="caution">
    <text evidence="1">The sequence shown here is derived from an EMBL/GenBank/DDBJ whole genome shotgun (WGS) entry which is preliminary data.</text>
</comment>
<proteinExistence type="predicted"/>
<protein>
    <submittedName>
        <fullName evidence="1">BrnT family toxin</fullName>
    </submittedName>
</protein>
<dbReference type="AlphaFoldDB" id="A0A7X6DL03"/>
<organism evidence="1 2">
    <name type="scientific">Ramlibacter lithotrophicus</name>
    <dbReference type="NCBI Taxonomy" id="2606681"/>
    <lineage>
        <taxon>Bacteria</taxon>
        <taxon>Pseudomonadati</taxon>
        <taxon>Pseudomonadota</taxon>
        <taxon>Betaproteobacteria</taxon>
        <taxon>Burkholderiales</taxon>
        <taxon>Comamonadaceae</taxon>
        <taxon>Ramlibacter</taxon>
    </lineage>
</organism>
<dbReference type="RefSeq" id="WP_168110263.1">
    <property type="nucleotide sequence ID" value="NZ_VTOX01000017.1"/>
</dbReference>
<accession>A0A7X6DL03</accession>
<dbReference type="EMBL" id="VTOX01000017">
    <property type="protein sequence ID" value="NKE69121.1"/>
    <property type="molecule type" value="Genomic_DNA"/>
</dbReference>
<dbReference type="InterPro" id="IPR038573">
    <property type="entry name" value="BrnT_sf"/>
</dbReference>
<dbReference type="InterPro" id="IPR007460">
    <property type="entry name" value="BrnT_toxin"/>
</dbReference>
<dbReference type="Pfam" id="PF04365">
    <property type="entry name" value="BrnT_toxin"/>
    <property type="match status" value="1"/>
</dbReference>
<sequence>MRVTYDPEKRERTLRERGLDFEDATFIFAGPTLEVEDTRKDYGEARIICYGYLAGRLVVDGYTPRGAARHVFSMRKANAREQARVALLLEV</sequence>
<gene>
    <name evidence="1" type="ORF">RAMLITH_25235</name>
</gene>